<reference evidence="1 2" key="1">
    <citation type="journal article" date="2016" name="Nat. Commun.">
        <title>Thousands of microbial genomes shed light on interconnected biogeochemical processes in an aquifer system.</title>
        <authorList>
            <person name="Anantharaman K."/>
            <person name="Brown C.T."/>
            <person name="Hug L.A."/>
            <person name="Sharon I."/>
            <person name="Castelle C.J."/>
            <person name="Probst A.J."/>
            <person name="Thomas B.C."/>
            <person name="Singh A."/>
            <person name="Wilkins M.J."/>
            <person name="Karaoz U."/>
            <person name="Brodie E.L."/>
            <person name="Williams K.H."/>
            <person name="Hubbard S.S."/>
            <person name="Banfield J.F."/>
        </authorList>
    </citation>
    <scope>NUCLEOTIDE SEQUENCE [LARGE SCALE GENOMIC DNA]</scope>
</reference>
<evidence type="ECO:0000313" key="1">
    <source>
        <dbReference type="EMBL" id="OGK50402.1"/>
    </source>
</evidence>
<name>A0A1F7J462_9BACT</name>
<gene>
    <name evidence="1" type="ORF">A3B50_04595</name>
</gene>
<evidence type="ECO:0000313" key="2">
    <source>
        <dbReference type="Proteomes" id="UP000178558"/>
    </source>
</evidence>
<sequence length="241" mass="27635">MPTGRPEFRTAFSHDVDTILPRLIGEGEHWKGSLARVVMNLHDGVGRRTLHRFPRRNSEVPPRVVFVTARSAIPYAYLFKECWRTAYPDERPPKFYSIDVSWKRFSSLITPSDPPAKVVNKELVERLRALGQDYNAFENVAVFDEYSRGHATIPATRKALRSAGFSRINFFHGLWSDRMIQDFQLPAIRIERPGDTGYWRTVKNPDARAARIAIKDMRTIGRLMGEQIIAHSPIEAVEKST</sequence>
<dbReference type="Proteomes" id="UP000178558">
    <property type="component" value="Unassembled WGS sequence"/>
</dbReference>
<proteinExistence type="predicted"/>
<dbReference type="AlphaFoldDB" id="A0A1F7J462"/>
<dbReference type="EMBL" id="MGAQ01000017">
    <property type="protein sequence ID" value="OGK50402.1"/>
    <property type="molecule type" value="Genomic_DNA"/>
</dbReference>
<comment type="caution">
    <text evidence="1">The sequence shown here is derived from an EMBL/GenBank/DDBJ whole genome shotgun (WGS) entry which is preliminary data.</text>
</comment>
<organism evidence="1 2">
    <name type="scientific">Candidatus Roizmanbacteria bacterium RIFCSPLOWO2_01_FULL_40_42</name>
    <dbReference type="NCBI Taxonomy" id="1802066"/>
    <lineage>
        <taxon>Bacteria</taxon>
        <taxon>Candidatus Roizmaniibacteriota</taxon>
    </lineage>
</organism>
<protein>
    <submittedName>
        <fullName evidence="1">Uncharacterized protein</fullName>
    </submittedName>
</protein>
<accession>A0A1F7J462</accession>